<gene>
    <name evidence="2" type="ORF">Acr_08g0011430</name>
</gene>
<name>A0A7J0F4A6_9ERIC</name>
<feature type="transmembrane region" description="Helical" evidence="1">
    <location>
        <begin position="175"/>
        <end position="197"/>
    </location>
</feature>
<dbReference type="Proteomes" id="UP000585474">
    <property type="component" value="Unassembled WGS sequence"/>
</dbReference>
<evidence type="ECO:0000313" key="3">
    <source>
        <dbReference type="Proteomes" id="UP000585474"/>
    </source>
</evidence>
<reference evidence="2 3" key="1">
    <citation type="submission" date="2019-07" db="EMBL/GenBank/DDBJ databases">
        <title>De Novo Assembly of kiwifruit Actinidia rufa.</title>
        <authorList>
            <person name="Sugita-Konishi S."/>
            <person name="Sato K."/>
            <person name="Mori E."/>
            <person name="Abe Y."/>
            <person name="Kisaki G."/>
            <person name="Hamano K."/>
            <person name="Suezawa K."/>
            <person name="Otani M."/>
            <person name="Fukuda T."/>
            <person name="Manabe T."/>
            <person name="Gomi K."/>
            <person name="Tabuchi M."/>
            <person name="Akimitsu K."/>
            <person name="Kataoka I."/>
        </authorList>
    </citation>
    <scope>NUCLEOTIDE SEQUENCE [LARGE SCALE GENOMIC DNA]</scope>
    <source>
        <strain evidence="3">cv. Fuchu</strain>
    </source>
</reference>
<keyword evidence="1" id="KW-0472">Membrane</keyword>
<protein>
    <submittedName>
        <fullName evidence="2">Uncharacterized protein</fullName>
    </submittedName>
</protein>
<dbReference type="EMBL" id="BJWL01000008">
    <property type="protein sequence ID" value="GFY92747.1"/>
    <property type="molecule type" value="Genomic_DNA"/>
</dbReference>
<proteinExistence type="predicted"/>
<accession>A0A7J0F4A6</accession>
<evidence type="ECO:0000256" key="1">
    <source>
        <dbReference type="SAM" id="Phobius"/>
    </source>
</evidence>
<evidence type="ECO:0000313" key="2">
    <source>
        <dbReference type="EMBL" id="GFY92747.1"/>
    </source>
</evidence>
<sequence length="315" mass="34961">MMATKFPFTKIKSLAEVLGGTSSTVPRKSDEDWTPPQQIFWLGPRFPQLHHQNPDLSSLSAMASHSSFTLATSSTAYCSRAQALASCCSSSPASFWKRIPRFQRRSLTLLKGCLFPCFPATEEVAHEHSTSPGLGAFFLALGAVAASFTLEVSAASCPQYNGTKPQKTVLPRKHLMMQFINLIGLAIFPNPFFITYYRSLISSMWSEQVSCLKDGDVVNWGLNTGSSDHKKLRLACSYVYDMPTVGRWIIVATRSNVKELDLTYCPSQAFFELPYCLVNSNSLRVLKLNLYLRACQLPCSVGFSRLTPLDLVLVE</sequence>
<dbReference type="OrthoDB" id="612216at2759"/>
<dbReference type="AlphaFoldDB" id="A0A7J0F4A6"/>
<keyword evidence="1" id="KW-0812">Transmembrane</keyword>
<comment type="caution">
    <text evidence="2">The sequence shown here is derived from an EMBL/GenBank/DDBJ whole genome shotgun (WGS) entry which is preliminary data.</text>
</comment>
<organism evidence="2 3">
    <name type="scientific">Actinidia rufa</name>
    <dbReference type="NCBI Taxonomy" id="165716"/>
    <lineage>
        <taxon>Eukaryota</taxon>
        <taxon>Viridiplantae</taxon>
        <taxon>Streptophyta</taxon>
        <taxon>Embryophyta</taxon>
        <taxon>Tracheophyta</taxon>
        <taxon>Spermatophyta</taxon>
        <taxon>Magnoliopsida</taxon>
        <taxon>eudicotyledons</taxon>
        <taxon>Gunneridae</taxon>
        <taxon>Pentapetalae</taxon>
        <taxon>asterids</taxon>
        <taxon>Ericales</taxon>
        <taxon>Actinidiaceae</taxon>
        <taxon>Actinidia</taxon>
    </lineage>
</organism>
<feature type="transmembrane region" description="Helical" evidence="1">
    <location>
        <begin position="134"/>
        <end position="155"/>
    </location>
</feature>
<keyword evidence="3" id="KW-1185">Reference proteome</keyword>
<keyword evidence="1" id="KW-1133">Transmembrane helix</keyword>